<name>A0A834L0H8_VESGE</name>
<sequence>MKDESAEKEERNPGTSKKSGQSVISEIAIGTAKFSWRSPKKTKVRRRPARELWQFLARPVQGERVATC</sequence>
<reference evidence="2" key="1">
    <citation type="journal article" date="2020" name="G3 (Bethesda)">
        <title>High-Quality Assemblies for Three Invasive Social Wasps from the &lt;i&gt;Vespula&lt;/i&gt; Genus.</title>
        <authorList>
            <person name="Harrop T.W.R."/>
            <person name="Guhlin J."/>
            <person name="McLaughlin G.M."/>
            <person name="Permina E."/>
            <person name="Stockwell P."/>
            <person name="Gilligan J."/>
            <person name="Le Lec M.F."/>
            <person name="Gruber M.A.M."/>
            <person name="Quinn O."/>
            <person name="Lovegrove M."/>
            <person name="Duncan E.J."/>
            <person name="Remnant E.J."/>
            <person name="Van Eeckhoven J."/>
            <person name="Graham B."/>
            <person name="Knapp R.A."/>
            <person name="Langford K.W."/>
            <person name="Kronenberg Z."/>
            <person name="Press M.O."/>
            <person name="Eacker S.M."/>
            <person name="Wilson-Rankin E.E."/>
            <person name="Purcell J."/>
            <person name="Lester P.J."/>
            <person name="Dearden P.K."/>
        </authorList>
    </citation>
    <scope>NUCLEOTIDE SEQUENCE</scope>
    <source>
        <strain evidence="2">Linc-1</strain>
    </source>
</reference>
<accession>A0A834L0H8</accession>
<feature type="compositionally biased region" description="Basic and acidic residues" evidence="1">
    <location>
        <begin position="1"/>
        <end position="12"/>
    </location>
</feature>
<dbReference type="Proteomes" id="UP000617340">
    <property type="component" value="Unassembled WGS sequence"/>
</dbReference>
<dbReference type="AlphaFoldDB" id="A0A834L0H8"/>
<organism evidence="2 3">
    <name type="scientific">Vespula germanica</name>
    <name type="common">German yellow jacket</name>
    <name type="synonym">Paravespula germanica</name>
    <dbReference type="NCBI Taxonomy" id="30212"/>
    <lineage>
        <taxon>Eukaryota</taxon>
        <taxon>Metazoa</taxon>
        <taxon>Ecdysozoa</taxon>
        <taxon>Arthropoda</taxon>
        <taxon>Hexapoda</taxon>
        <taxon>Insecta</taxon>
        <taxon>Pterygota</taxon>
        <taxon>Neoptera</taxon>
        <taxon>Endopterygota</taxon>
        <taxon>Hymenoptera</taxon>
        <taxon>Apocrita</taxon>
        <taxon>Aculeata</taxon>
        <taxon>Vespoidea</taxon>
        <taxon>Vespidae</taxon>
        <taxon>Vespinae</taxon>
        <taxon>Vespula</taxon>
    </lineage>
</organism>
<evidence type="ECO:0000313" key="2">
    <source>
        <dbReference type="EMBL" id="KAF7413746.1"/>
    </source>
</evidence>
<comment type="caution">
    <text evidence="2">The sequence shown here is derived from an EMBL/GenBank/DDBJ whole genome shotgun (WGS) entry which is preliminary data.</text>
</comment>
<feature type="region of interest" description="Disordered" evidence="1">
    <location>
        <begin position="1"/>
        <end position="23"/>
    </location>
</feature>
<proteinExistence type="predicted"/>
<gene>
    <name evidence="2" type="ORF">HZH68_002235</name>
</gene>
<protein>
    <submittedName>
        <fullName evidence="2">Uncharacterized protein</fullName>
    </submittedName>
</protein>
<dbReference type="EMBL" id="JACSDZ010000002">
    <property type="protein sequence ID" value="KAF7413746.1"/>
    <property type="molecule type" value="Genomic_DNA"/>
</dbReference>
<keyword evidence="3" id="KW-1185">Reference proteome</keyword>
<feature type="compositionally biased region" description="Polar residues" evidence="1">
    <location>
        <begin position="13"/>
        <end position="23"/>
    </location>
</feature>
<evidence type="ECO:0000256" key="1">
    <source>
        <dbReference type="SAM" id="MobiDB-lite"/>
    </source>
</evidence>
<evidence type="ECO:0000313" key="3">
    <source>
        <dbReference type="Proteomes" id="UP000617340"/>
    </source>
</evidence>